<dbReference type="GO" id="GO:0019825">
    <property type="term" value="F:oxygen binding"/>
    <property type="evidence" value="ECO:0007669"/>
    <property type="project" value="InterPro"/>
</dbReference>
<name>A0A8C4T2R1_ERPCA</name>
<dbReference type="InterPro" id="IPR012292">
    <property type="entry name" value="Globin/Proto"/>
</dbReference>
<reference evidence="9" key="1">
    <citation type="submission" date="2021-06" db="EMBL/GenBank/DDBJ databases">
        <authorList>
            <consortium name="Wellcome Sanger Institute Data Sharing"/>
        </authorList>
    </citation>
    <scope>NUCLEOTIDE SEQUENCE [LARGE SCALE GENOMIC DNA]</scope>
</reference>
<dbReference type="GO" id="GO:0005833">
    <property type="term" value="C:hemoglobin complex"/>
    <property type="evidence" value="ECO:0007669"/>
    <property type="project" value="InterPro"/>
</dbReference>
<gene>
    <name evidence="9" type="primary">LOC114661037</name>
</gene>
<dbReference type="PROSITE" id="PS01033">
    <property type="entry name" value="GLOBIN"/>
    <property type="match status" value="1"/>
</dbReference>
<comment type="similarity">
    <text evidence="1 7">Belongs to the globin family.</text>
</comment>
<dbReference type="OrthoDB" id="9886081at2759"/>
<evidence type="ECO:0000256" key="2">
    <source>
        <dbReference type="ARBA" id="ARBA00022448"/>
    </source>
</evidence>
<keyword evidence="2 7" id="KW-0813">Transport</keyword>
<dbReference type="Ensembl" id="ENSECRT00000026696.1">
    <property type="protein sequence ID" value="ENSECRP00000026151.1"/>
    <property type="gene ID" value="ENSECRG00000017667.1"/>
</dbReference>
<keyword evidence="10" id="KW-1185">Reference proteome</keyword>
<dbReference type="InterPro" id="IPR002337">
    <property type="entry name" value="Hemoglobin_b"/>
</dbReference>
<dbReference type="InterPro" id="IPR009050">
    <property type="entry name" value="Globin-like_sf"/>
</dbReference>
<dbReference type="SUPFAM" id="SSF46458">
    <property type="entry name" value="Globin-like"/>
    <property type="match status" value="1"/>
</dbReference>
<dbReference type="InterPro" id="IPR000971">
    <property type="entry name" value="Globin"/>
</dbReference>
<dbReference type="GO" id="GO:0004601">
    <property type="term" value="F:peroxidase activity"/>
    <property type="evidence" value="ECO:0007669"/>
    <property type="project" value="TreeGrafter"/>
</dbReference>
<dbReference type="PANTHER" id="PTHR11442:SF7">
    <property type="entry name" value="HEMOGLOBIN SUBUNIT EPSILON"/>
    <property type="match status" value="1"/>
</dbReference>
<evidence type="ECO:0000256" key="5">
    <source>
        <dbReference type="ARBA" id="ARBA00022723"/>
    </source>
</evidence>
<dbReference type="GO" id="GO:0020037">
    <property type="term" value="F:heme binding"/>
    <property type="evidence" value="ECO:0007669"/>
    <property type="project" value="InterPro"/>
</dbReference>
<sequence length="147" mass="16662">MVRWTDTERKHITTIWSHVDQEQAGHEALTRLLVVYPWTQRYFKKFGNLGNASAIAGNSHVRNHGKTVMGAVDLAIHNLDHVADTYTKLSILHSDTLHVDPHNFRLLSNCLSIVLAKFFPGEFNASVQASWQKLLDVICSALSKKYH</sequence>
<evidence type="ECO:0000256" key="4">
    <source>
        <dbReference type="ARBA" id="ARBA00022621"/>
    </source>
</evidence>
<dbReference type="PRINTS" id="PR00814">
    <property type="entry name" value="BETAHAEM"/>
</dbReference>
<proteinExistence type="inferred from homology"/>
<accession>A0A8C4T2R1</accession>
<keyword evidence="6" id="KW-0408">Iron</keyword>
<feature type="domain" description="Globin" evidence="8">
    <location>
        <begin position="3"/>
        <end position="147"/>
    </location>
</feature>
<dbReference type="GO" id="GO:0042744">
    <property type="term" value="P:hydrogen peroxide catabolic process"/>
    <property type="evidence" value="ECO:0007669"/>
    <property type="project" value="TreeGrafter"/>
</dbReference>
<reference evidence="9" key="3">
    <citation type="submission" date="2025-09" db="UniProtKB">
        <authorList>
            <consortium name="Ensembl"/>
        </authorList>
    </citation>
    <scope>IDENTIFICATION</scope>
</reference>
<dbReference type="GeneID" id="114661037"/>
<keyword evidence="4 7" id="KW-0561">Oxygen transport</keyword>
<evidence type="ECO:0000256" key="1">
    <source>
        <dbReference type="ARBA" id="ARBA00008705"/>
    </source>
</evidence>
<dbReference type="FunFam" id="1.10.490.10:FF:000001">
    <property type="entry name" value="Hemoglobin subunit beta"/>
    <property type="match status" value="1"/>
</dbReference>
<dbReference type="CDD" id="cd08925">
    <property type="entry name" value="Hb-beta-like"/>
    <property type="match status" value="1"/>
</dbReference>
<dbReference type="GO" id="GO:0005344">
    <property type="term" value="F:oxygen carrier activity"/>
    <property type="evidence" value="ECO:0007669"/>
    <property type="project" value="UniProtKB-KW"/>
</dbReference>
<protein>
    <submittedName>
        <fullName evidence="9">Hemoglobin cathodic subunit beta-like</fullName>
    </submittedName>
</protein>
<dbReference type="AlphaFoldDB" id="A0A8C4T2R1"/>
<dbReference type="GO" id="GO:0043177">
    <property type="term" value="F:organic acid binding"/>
    <property type="evidence" value="ECO:0007669"/>
    <property type="project" value="TreeGrafter"/>
</dbReference>
<evidence type="ECO:0000313" key="10">
    <source>
        <dbReference type="Proteomes" id="UP000694620"/>
    </source>
</evidence>
<dbReference type="GO" id="GO:0046872">
    <property type="term" value="F:metal ion binding"/>
    <property type="evidence" value="ECO:0007669"/>
    <property type="project" value="UniProtKB-KW"/>
</dbReference>
<dbReference type="InterPro" id="IPR050056">
    <property type="entry name" value="Hemoglobin_oxygen_transport"/>
</dbReference>
<dbReference type="RefSeq" id="XP_028669972.1">
    <property type="nucleotide sequence ID" value="XM_028814139.2"/>
</dbReference>
<dbReference type="GO" id="GO:0031838">
    <property type="term" value="C:haptoglobin-hemoglobin complex"/>
    <property type="evidence" value="ECO:0007669"/>
    <property type="project" value="TreeGrafter"/>
</dbReference>
<evidence type="ECO:0000256" key="3">
    <source>
        <dbReference type="ARBA" id="ARBA00022617"/>
    </source>
</evidence>
<dbReference type="Proteomes" id="UP000694620">
    <property type="component" value="Chromosome 11"/>
</dbReference>
<evidence type="ECO:0000256" key="6">
    <source>
        <dbReference type="ARBA" id="ARBA00023004"/>
    </source>
</evidence>
<dbReference type="PANTHER" id="PTHR11442">
    <property type="entry name" value="HEMOGLOBIN FAMILY MEMBER"/>
    <property type="match status" value="1"/>
</dbReference>
<dbReference type="GeneTree" id="ENSGT00940000157809"/>
<dbReference type="Pfam" id="PF00042">
    <property type="entry name" value="Globin"/>
    <property type="match status" value="1"/>
</dbReference>
<evidence type="ECO:0000256" key="7">
    <source>
        <dbReference type="RuleBase" id="RU000356"/>
    </source>
</evidence>
<dbReference type="Gene3D" id="1.10.490.10">
    <property type="entry name" value="Globins"/>
    <property type="match status" value="1"/>
</dbReference>
<evidence type="ECO:0000259" key="8">
    <source>
        <dbReference type="PROSITE" id="PS01033"/>
    </source>
</evidence>
<dbReference type="GO" id="GO:0072562">
    <property type="term" value="C:blood microparticle"/>
    <property type="evidence" value="ECO:0007669"/>
    <property type="project" value="TreeGrafter"/>
</dbReference>
<keyword evidence="5" id="KW-0479">Metal-binding</keyword>
<reference evidence="9" key="2">
    <citation type="submission" date="2025-08" db="UniProtKB">
        <authorList>
            <consortium name="Ensembl"/>
        </authorList>
    </citation>
    <scope>IDENTIFICATION</scope>
</reference>
<dbReference type="GO" id="GO:0031720">
    <property type="term" value="F:haptoglobin binding"/>
    <property type="evidence" value="ECO:0007669"/>
    <property type="project" value="TreeGrafter"/>
</dbReference>
<organism evidence="9 10">
    <name type="scientific">Erpetoichthys calabaricus</name>
    <name type="common">Rope fish</name>
    <name type="synonym">Calamoichthys calabaricus</name>
    <dbReference type="NCBI Taxonomy" id="27687"/>
    <lineage>
        <taxon>Eukaryota</taxon>
        <taxon>Metazoa</taxon>
        <taxon>Chordata</taxon>
        <taxon>Craniata</taxon>
        <taxon>Vertebrata</taxon>
        <taxon>Euteleostomi</taxon>
        <taxon>Actinopterygii</taxon>
        <taxon>Polypteriformes</taxon>
        <taxon>Polypteridae</taxon>
        <taxon>Erpetoichthys</taxon>
    </lineage>
</organism>
<keyword evidence="3 7" id="KW-0349">Heme</keyword>
<evidence type="ECO:0000313" key="9">
    <source>
        <dbReference type="Ensembl" id="ENSECRP00000026151.1"/>
    </source>
</evidence>